<protein>
    <submittedName>
        <fullName evidence="1">Uncharacterized protein</fullName>
    </submittedName>
</protein>
<organism evidence="1 2">
    <name type="scientific">Stanieria cyanosphaera (strain ATCC 29371 / PCC 7437)</name>
    <dbReference type="NCBI Taxonomy" id="111780"/>
    <lineage>
        <taxon>Bacteria</taxon>
        <taxon>Bacillati</taxon>
        <taxon>Cyanobacteriota</taxon>
        <taxon>Cyanophyceae</taxon>
        <taxon>Pleurocapsales</taxon>
        <taxon>Dermocarpellaceae</taxon>
        <taxon>Stanieria</taxon>
    </lineage>
</organism>
<dbReference type="RefSeq" id="WP_015194601.1">
    <property type="nucleotide sequence ID" value="NC_019748.1"/>
</dbReference>
<gene>
    <name evidence="1" type="ordered locus">Sta7437_3436</name>
</gene>
<dbReference type="eggNOG" id="ENOG50320CM">
    <property type="taxonomic scope" value="Bacteria"/>
</dbReference>
<dbReference type="KEGG" id="scs:Sta7437_3436"/>
<reference evidence="2" key="1">
    <citation type="journal article" date="2013" name="Proc. Natl. Acad. Sci. U.S.A.">
        <title>Improving the coverage of the cyanobacterial phylum using diversity-driven genome sequencing.</title>
        <authorList>
            <person name="Shih P.M."/>
            <person name="Wu D."/>
            <person name="Latifi A."/>
            <person name="Axen S.D."/>
            <person name="Fewer D.P."/>
            <person name="Talla E."/>
            <person name="Calteau A."/>
            <person name="Cai F."/>
            <person name="Tandeau de Marsac N."/>
            <person name="Rippka R."/>
            <person name="Herdman M."/>
            <person name="Sivonen K."/>
            <person name="Coursin T."/>
            <person name="Laurent T."/>
            <person name="Goodwin L."/>
            <person name="Nolan M."/>
            <person name="Davenport K.W."/>
            <person name="Han C.S."/>
            <person name="Rubin E.M."/>
            <person name="Eisen J.A."/>
            <person name="Woyke T."/>
            <person name="Gugger M."/>
            <person name="Kerfeld C.A."/>
        </authorList>
    </citation>
    <scope>NUCLEOTIDE SEQUENCE [LARGE SCALE GENOMIC DNA]</scope>
    <source>
        <strain evidence="2">ATCC 29371 / PCC 7437</strain>
    </source>
</reference>
<evidence type="ECO:0000313" key="2">
    <source>
        <dbReference type="Proteomes" id="UP000010473"/>
    </source>
</evidence>
<dbReference type="EMBL" id="CP003653">
    <property type="protein sequence ID" value="AFZ36939.1"/>
    <property type="molecule type" value="Genomic_DNA"/>
</dbReference>
<dbReference type="HOGENOM" id="CLU_098316_1_0_3"/>
<dbReference type="Proteomes" id="UP000010473">
    <property type="component" value="Chromosome"/>
</dbReference>
<keyword evidence="2" id="KW-1185">Reference proteome</keyword>
<evidence type="ECO:0000313" key="1">
    <source>
        <dbReference type="EMBL" id="AFZ36939.1"/>
    </source>
</evidence>
<dbReference type="AlphaFoldDB" id="K9XY04"/>
<sequence length="181" mass="20474">MLNNRCLAIFTLVFTLLIPHKLVSSQSIINTNNSCPADIKTLTSLLLKDLPNYANRVIQTTQNLNQAAGIETYIITAGKAEYEPLNLPQLQYDPITSESPEQVFFTVLERQYSNNQKLERQTFHWLFLTSSDDGWYLVTMYSRFGKSGQENIPTPPQESSNGIIGQAVSRWLRDCRAGLIS</sequence>
<proteinExistence type="predicted"/>
<dbReference type="STRING" id="111780.Sta7437_3436"/>
<accession>K9XY04</accession>
<name>K9XY04_STAC7</name>